<gene>
    <name evidence="1" type="ORF">PHYPA_007454</name>
</gene>
<reference evidence="1 3" key="2">
    <citation type="journal article" date="2018" name="Plant J.">
        <title>The Physcomitrella patens chromosome-scale assembly reveals moss genome structure and evolution.</title>
        <authorList>
            <person name="Lang D."/>
            <person name="Ullrich K.K."/>
            <person name="Murat F."/>
            <person name="Fuchs J."/>
            <person name="Jenkins J."/>
            <person name="Haas F.B."/>
            <person name="Piednoel M."/>
            <person name="Gundlach H."/>
            <person name="Van Bel M."/>
            <person name="Meyberg R."/>
            <person name="Vives C."/>
            <person name="Morata J."/>
            <person name="Symeonidi A."/>
            <person name="Hiss M."/>
            <person name="Muchero W."/>
            <person name="Kamisugi Y."/>
            <person name="Saleh O."/>
            <person name="Blanc G."/>
            <person name="Decker E.L."/>
            <person name="van Gessel N."/>
            <person name="Grimwood J."/>
            <person name="Hayes R.D."/>
            <person name="Graham S.W."/>
            <person name="Gunter L.E."/>
            <person name="McDaniel S.F."/>
            <person name="Hoernstein S.N.W."/>
            <person name="Larsson A."/>
            <person name="Li F.W."/>
            <person name="Perroud P.F."/>
            <person name="Phillips J."/>
            <person name="Ranjan P."/>
            <person name="Rokshar D.S."/>
            <person name="Rothfels C.J."/>
            <person name="Schneider L."/>
            <person name="Shu S."/>
            <person name="Stevenson D.W."/>
            <person name="Thummler F."/>
            <person name="Tillich M."/>
            <person name="Villarreal Aguilar J.C."/>
            <person name="Widiez T."/>
            <person name="Wong G.K."/>
            <person name="Wymore A."/>
            <person name="Zhang Y."/>
            <person name="Zimmer A.D."/>
            <person name="Quatrano R.S."/>
            <person name="Mayer K.F.X."/>
            <person name="Goodstein D."/>
            <person name="Casacuberta J.M."/>
            <person name="Vandepoele K."/>
            <person name="Reski R."/>
            <person name="Cuming A.C."/>
            <person name="Tuskan G.A."/>
            <person name="Maumus F."/>
            <person name="Salse J."/>
            <person name="Schmutz J."/>
            <person name="Rensing S.A."/>
        </authorList>
    </citation>
    <scope>NUCLEOTIDE SEQUENCE [LARGE SCALE GENOMIC DNA]</scope>
    <source>
        <strain evidence="2 3">cv. Gransden 2004</strain>
    </source>
</reference>
<dbReference type="PaxDb" id="3218-PP1S64_168V6.1"/>
<organism evidence="1">
    <name type="scientific">Physcomitrium patens</name>
    <name type="common">Spreading-leaved earth moss</name>
    <name type="synonym">Physcomitrella patens</name>
    <dbReference type="NCBI Taxonomy" id="3218"/>
    <lineage>
        <taxon>Eukaryota</taxon>
        <taxon>Viridiplantae</taxon>
        <taxon>Streptophyta</taxon>
        <taxon>Embryophyta</taxon>
        <taxon>Bryophyta</taxon>
        <taxon>Bryophytina</taxon>
        <taxon>Bryopsida</taxon>
        <taxon>Funariidae</taxon>
        <taxon>Funariales</taxon>
        <taxon>Funariaceae</taxon>
        <taxon>Physcomitrium</taxon>
    </lineage>
</organism>
<dbReference type="AlphaFoldDB" id="A0A2K1KJ30"/>
<sequence length="43" mass="4782">MSHRSAFFANAPLAVFHTCPALGSTLLDLSHWLHIIGVHLRRS</sequence>
<dbReference type="Gramene" id="Pp3c5_9700V3.2">
    <property type="protein sequence ID" value="Pp3c5_9700V3.2"/>
    <property type="gene ID" value="Pp3c5_9700"/>
</dbReference>
<protein>
    <submittedName>
        <fullName evidence="1 2">Uncharacterized protein</fullName>
    </submittedName>
</protein>
<dbReference type="EnsemblPlants" id="Pp3c5_9700V3.2">
    <property type="protein sequence ID" value="Pp3c5_9700V3.2"/>
    <property type="gene ID" value="Pp3c5_9700"/>
</dbReference>
<dbReference type="Proteomes" id="UP000006727">
    <property type="component" value="Chromosome 5"/>
</dbReference>
<evidence type="ECO:0000313" key="2">
    <source>
        <dbReference type="EnsemblPlants" id="Pp3c5_9700V3.1"/>
    </source>
</evidence>
<dbReference type="InParanoid" id="A0A2K1KJ30"/>
<keyword evidence="3" id="KW-1185">Reference proteome</keyword>
<name>A0A2K1KJ30_PHYPA</name>
<reference evidence="2" key="3">
    <citation type="submission" date="2020-12" db="UniProtKB">
        <authorList>
            <consortium name="EnsemblPlants"/>
        </authorList>
    </citation>
    <scope>IDENTIFICATION</scope>
</reference>
<dbReference type="EnsemblPlants" id="Pp3c5_9700V3.1">
    <property type="protein sequence ID" value="Pp3c5_9700V3.1"/>
    <property type="gene ID" value="Pp3c5_9700"/>
</dbReference>
<dbReference type="EMBL" id="ABEU02000005">
    <property type="protein sequence ID" value="PNR53779.1"/>
    <property type="molecule type" value="Genomic_DNA"/>
</dbReference>
<proteinExistence type="predicted"/>
<accession>A0A2K1KJ30</accession>
<reference evidence="1 3" key="1">
    <citation type="journal article" date="2008" name="Science">
        <title>The Physcomitrella genome reveals evolutionary insights into the conquest of land by plants.</title>
        <authorList>
            <person name="Rensing S."/>
            <person name="Lang D."/>
            <person name="Zimmer A."/>
            <person name="Terry A."/>
            <person name="Salamov A."/>
            <person name="Shapiro H."/>
            <person name="Nishiyama T."/>
            <person name="Perroud P.-F."/>
            <person name="Lindquist E."/>
            <person name="Kamisugi Y."/>
            <person name="Tanahashi T."/>
            <person name="Sakakibara K."/>
            <person name="Fujita T."/>
            <person name="Oishi K."/>
            <person name="Shin-I T."/>
            <person name="Kuroki Y."/>
            <person name="Toyoda A."/>
            <person name="Suzuki Y."/>
            <person name="Hashimoto A."/>
            <person name="Yamaguchi K."/>
            <person name="Sugano A."/>
            <person name="Kohara Y."/>
            <person name="Fujiyama A."/>
            <person name="Anterola A."/>
            <person name="Aoki S."/>
            <person name="Ashton N."/>
            <person name="Barbazuk W.B."/>
            <person name="Barker E."/>
            <person name="Bennetzen J."/>
            <person name="Bezanilla M."/>
            <person name="Blankenship R."/>
            <person name="Cho S.H."/>
            <person name="Dutcher S."/>
            <person name="Estelle M."/>
            <person name="Fawcett J.A."/>
            <person name="Gundlach H."/>
            <person name="Hanada K."/>
            <person name="Heyl A."/>
            <person name="Hicks K.A."/>
            <person name="Hugh J."/>
            <person name="Lohr M."/>
            <person name="Mayer K."/>
            <person name="Melkozernov A."/>
            <person name="Murata T."/>
            <person name="Nelson D."/>
            <person name="Pils B."/>
            <person name="Prigge M."/>
            <person name="Reiss B."/>
            <person name="Renner T."/>
            <person name="Rombauts S."/>
            <person name="Rushton P."/>
            <person name="Sanderfoot A."/>
            <person name="Schween G."/>
            <person name="Shiu S.-H."/>
            <person name="Stueber K."/>
            <person name="Theodoulou F.L."/>
            <person name="Tu H."/>
            <person name="Van de Peer Y."/>
            <person name="Verrier P.J."/>
            <person name="Waters E."/>
            <person name="Wood A."/>
            <person name="Yang L."/>
            <person name="Cove D."/>
            <person name="Cuming A."/>
            <person name="Hasebe M."/>
            <person name="Lucas S."/>
            <person name="Mishler D.B."/>
            <person name="Reski R."/>
            <person name="Grigoriev I."/>
            <person name="Quatrano R.S."/>
            <person name="Boore J.L."/>
        </authorList>
    </citation>
    <scope>NUCLEOTIDE SEQUENCE [LARGE SCALE GENOMIC DNA]</scope>
    <source>
        <strain evidence="2 3">cv. Gransden 2004</strain>
    </source>
</reference>
<evidence type="ECO:0000313" key="3">
    <source>
        <dbReference type="Proteomes" id="UP000006727"/>
    </source>
</evidence>
<dbReference type="Gramene" id="Pp3c5_9700V3.1">
    <property type="protein sequence ID" value="Pp3c5_9700V3.1"/>
    <property type="gene ID" value="Pp3c5_9700"/>
</dbReference>
<evidence type="ECO:0000313" key="1">
    <source>
        <dbReference type="EMBL" id="PNR53779.1"/>
    </source>
</evidence>